<keyword evidence="2" id="KW-1185">Reference proteome</keyword>
<dbReference type="Proteomes" id="UP000198287">
    <property type="component" value="Unassembled WGS sequence"/>
</dbReference>
<dbReference type="EMBL" id="LNIX01000010">
    <property type="protein sequence ID" value="OXA49276.1"/>
    <property type="molecule type" value="Genomic_DNA"/>
</dbReference>
<proteinExistence type="predicted"/>
<protein>
    <submittedName>
        <fullName evidence="1">Uncharacterized protein</fullName>
    </submittedName>
</protein>
<reference evidence="1 2" key="1">
    <citation type="submission" date="2015-12" db="EMBL/GenBank/DDBJ databases">
        <title>The genome of Folsomia candida.</title>
        <authorList>
            <person name="Faddeeva A."/>
            <person name="Derks M.F."/>
            <person name="Anvar Y."/>
            <person name="Smit S."/>
            <person name="Van Straalen N."/>
            <person name="Roelofs D."/>
        </authorList>
    </citation>
    <scope>NUCLEOTIDE SEQUENCE [LARGE SCALE GENOMIC DNA]</scope>
    <source>
        <strain evidence="1 2">VU population</strain>
        <tissue evidence="1">Whole body</tissue>
    </source>
</reference>
<comment type="caution">
    <text evidence="1">The sequence shown here is derived from an EMBL/GenBank/DDBJ whole genome shotgun (WGS) entry which is preliminary data.</text>
</comment>
<dbReference type="AlphaFoldDB" id="A0A226DYI4"/>
<evidence type="ECO:0000313" key="2">
    <source>
        <dbReference type="Proteomes" id="UP000198287"/>
    </source>
</evidence>
<accession>A0A226DYI4</accession>
<sequence>MKGVTPWPNWKIDCPFSVPVVDDVEEHDEKGRAAKFLADLSWFINPSRGHHVKTLWLSGRIHSDPDYDVYINVVTSLKDTLEELRIDLYMKIFNADGHEENYSTEGDLVFKNLNKFTMCISSYVPETFSAPWVKPWARAIKGVNAMFILSQVPLGSRFVKELQEAGTLSYKNLREIELKCKTEDGINFLAEVNQPLKKVTIKIPLEIGEVSKFENLLKKFALSLELLSFRVSTEGMAEKSRFALNFPYLPSLKSLDFHFGVFKKVHFCNGYDCFIKDVARFRLSFPPLSYSRHTGDDCLDYARHLPSIRSIVVTPSLYGAEEETMFWDTYSNLIDSLLPKLGQSCRTLRNFEIPSRVEFNAETSLLRGTQLPEIFPNVGNKWINDLREIKDD</sequence>
<evidence type="ECO:0000313" key="1">
    <source>
        <dbReference type="EMBL" id="OXA49276.1"/>
    </source>
</evidence>
<gene>
    <name evidence="1" type="ORF">Fcan01_15941</name>
</gene>
<organism evidence="1 2">
    <name type="scientific">Folsomia candida</name>
    <name type="common">Springtail</name>
    <dbReference type="NCBI Taxonomy" id="158441"/>
    <lineage>
        <taxon>Eukaryota</taxon>
        <taxon>Metazoa</taxon>
        <taxon>Ecdysozoa</taxon>
        <taxon>Arthropoda</taxon>
        <taxon>Hexapoda</taxon>
        <taxon>Collembola</taxon>
        <taxon>Entomobryomorpha</taxon>
        <taxon>Isotomoidea</taxon>
        <taxon>Isotomidae</taxon>
        <taxon>Proisotominae</taxon>
        <taxon>Folsomia</taxon>
    </lineage>
</organism>
<name>A0A226DYI4_FOLCA</name>